<protein>
    <submittedName>
        <fullName evidence="1">Uncharacterized protein</fullName>
    </submittedName>
</protein>
<gene>
    <name evidence="1" type="ORF">EI42_06049</name>
</gene>
<reference evidence="1 2" key="1">
    <citation type="submission" date="2018-06" db="EMBL/GenBank/DDBJ databases">
        <title>Genomic Encyclopedia of Archaeal and Bacterial Type Strains, Phase II (KMG-II): from individual species to whole genera.</title>
        <authorList>
            <person name="Goeker M."/>
        </authorList>
    </citation>
    <scope>NUCLEOTIDE SEQUENCE [LARGE SCALE GENOMIC DNA]</scope>
    <source>
        <strain evidence="1 2">ATCC BAA-1881</strain>
    </source>
</reference>
<dbReference type="Gene3D" id="3.20.20.70">
    <property type="entry name" value="Aldolase class I"/>
    <property type="match status" value="1"/>
</dbReference>
<proteinExistence type="predicted"/>
<keyword evidence="2" id="KW-1185">Reference proteome</keyword>
<organism evidence="1 2">
    <name type="scientific">Thermosporothrix hazakensis</name>
    <dbReference type="NCBI Taxonomy" id="644383"/>
    <lineage>
        <taxon>Bacteria</taxon>
        <taxon>Bacillati</taxon>
        <taxon>Chloroflexota</taxon>
        <taxon>Ktedonobacteria</taxon>
        <taxon>Ktedonobacterales</taxon>
        <taxon>Thermosporotrichaceae</taxon>
        <taxon>Thermosporothrix</taxon>
    </lineage>
</organism>
<dbReference type="AlphaFoldDB" id="A0A326TU83"/>
<sequence length="80" mass="8735">MTITQLAHKVAQVPVIANGGMHKPALTAEILEGGHGDLIALANPDWPRRLAEGQPIESFDHQMLEPMATIENALCWLARK</sequence>
<dbReference type="Proteomes" id="UP000248806">
    <property type="component" value="Unassembled WGS sequence"/>
</dbReference>
<name>A0A326TU83_THEHA</name>
<accession>A0A326TU83</accession>
<dbReference type="InterPro" id="IPR013785">
    <property type="entry name" value="Aldolase_TIM"/>
</dbReference>
<dbReference type="SUPFAM" id="SSF51395">
    <property type="entry name" value="FMN-linked oxidoreductases"/>
    <property type="match status" value="1"/>
</dbReference>
<dbReference type="RefSeq" id="WP_307722244.1">
    <property type="nucleotide sequence ID" value="NZ_BIFX01000003.1"/>
</dbReference>
<evidence type="ECO:0000313" key="2">
    <source>
        <dbReference type="Proteomes" id="UP000248806"/>
    </source>
</evidence>
<dbReference type="EMBL" id="QKUF01000046">
    <property type="protein sequence ID" value="PZW19490.1"/>
    <property type="molecule type" value="Genomic_DNA"/>
</dbReference>
<evidence type="ECO:0000313" key="1">
    <source>
        <dbReference type="EMBL" id="PZW19490.1"/>
    </source>
</evidence>
<comment type="caution">
    <text evidence="1">The sequence shown here is derived from an EMBL/GenBank/DDBJ whole genome shotgun (WGS) entry which is preliminary data.</text>
</comment>